<feature type="domain" description="DUF7823" evidence="1">
    <location>
        <begin position="12"/>
        <end position="135"/>
    </location>
</feature>
<organism evidence="2 3">
    <name type="scientific">Xenorhabdus budapestensis</name>
    <dbReference type="NCBI Taxonomy" id="290110"/>
    <lineage>
        <taxon>Bacteria</taxon>
        <taxon>Pseudomonadati</taxon>
        <taxon>Pseudomonadota</taxon>
        <taxon>Gammaproteobacteria</taxon>
        <taxon>Enterobacterales</taxon>
        <taxon>Morganellaceae</taxon>
        <taxon>Xenorhabdus</taxon>
    </lineage>
</organism>
<dbReference type="Pfam" id="PF25136">
    <property type="entry name" value="DUF7823"/>
    <property type="match status" value="1"/>
</dbReference>
<evidence type="ECO:0000313" key="2">
    <source>
        <dbReference type="EMBL" id="QTL39126.1"/>
    </source>
</evidence>
<evidence type="ECO:0000313" key="3">
    <source>
        <dbReference type="Proteomes" id="UP000665047"/>
    </source>
</evidence>
<proteinExistence type="predicted"/>
<name>A0ABX7VEA1_XENBU</name>
<accession>A0ABX7VEA1</accession>
<dbReference type="Proteomes" id="UP000665047">
    <property type="component" value="Chromosome"/>
</dbReference>
<protein>
    <recommendedName>
        <fullName evidence="1">DUF7823 domain-containing protein</fullName>
    </recommendedName>
</protein>
<dbReference type="RefSeq" id="WP_209027139.1">
    <property type="nucleotide sequence ID" value="NZ_CP072455.1"/>
</dbReference>
<evidence type="ECO:0000259" key="1">
    <source>
        <dbReference type="Pfam" id="PF25136"/>
    </source>
</evidence>
<dbReference type="EMBL" id="CP072455">
    <property type="protein sequence ID" value="QTL39126.1"/>
    <property type="molecule type" value="Genomic_DNA"/>
</dbReference>
<gene>
    <name evidence="2" type="ORF">HGO23_14930</name>
</gene>
<reference evidence="2 3" key="1">
    <citation type="submission" date="2021-03" db="EMBL/GenBank/DDBJ databases">
        <title>Complete Genome Sequence Data of Xenorhabdus budapestensis strain C72, a Candidate Biological Control Agent, from China.</title>
        <authorList>
            <person name="LI B."/>
            <person name="WANG S."/>
            <person name="QIU D."/>
        </authorList>
    </citation>
    <scope>NUCLEOTIDE SEQUENCE [LARGE SCALE GENOMIC DNA]</scope>
    <source>
        <strain evidence="2 3">C-7-2</strain>
    </source>
</reference>
<sequence>MEIPIKETVPDYGSFNVIKNSTGFAYVMIFGWNEYVKFNNNEYPEFQNVFTTPKIVFSVLTYDSQENYNDIDNCFKNKEFHIIIGNEKYNLGKRVRSLVGTIPYEIISWYEGHDSLKFGTELKKAGETKRLCMNWI</sequence>
<keyword evidence="3" id="KW-1185">Reference proteome</keyword>
<dbReference type="InterPro" id="IPR056725">
    <property type="entry name" value="DUF7823"/>
</dbReference>